<dbReference type="OrthoDB" id="7665907at2"/>
<name>A0A660LEJ7_9ACTN</name>
<gene>
    <name evidence="2" type="ORF">C8N24_2176</name>
</gene>
<protein>
    <recommendedName>
        <fullName evidence="4">GT2 family glycosyltransferase</fullName>
    </recommendedName>
</protein>
<evidence type="ECO:0000256" key="1">
    <source>
        <dbReference type="SAM" id="MobiDB-lite"/>
    </source>
</evidence>
<evidence type="ECO:0000313" key="3">
    <source>
        <dbReference type="Proteomes" id="UP000278962"/>
    </source>
</evidence>
<dbReference type="SUPFAM" id="SSF53448">
    <property type="entry name" value="Nucleotide-diphospho-sugar transferases"/>
    <property type="match status" value="1"/>
</dbReference>
<proteinExistence type="predicted"/>
<sequence length="320" mass="35627">MPVELSFCVVNTEQRGLLRYCLDSIARERATVDFESEVIVLDNASQDGSVEVASRHPVVNEVIALPQRQGKAANDSLLLERARGRYCLLLNEDSELEPGATVALHAALDADDRAGAAGAMLVRPDGAQQPSAWRFPSASTALFTALWLHKSMVVQSSGEAVKRVDWVQSAAMLVRRSAAEEIGYFDTDFFVYSDEVDFCKRLRDAGWHTLYVPDSRAVHHEQLQTGNVPSRRIVEFSRNRDRYMRKHHSWISAQAVRWLTAWTYAVRAAGALVIPGHNPKRYLKHVSSTLAPSRGEGLREGAEEFNRRLAPPMGPAGFDD</sequence>
<dbReference type="RefSeq" id="WP_121250032.1">
    <property type="nucleotide sequence ID" value="NZ_RBIL01000001.1"/>
</dbReference>
<keyword evidence="3" id="KW-1185">Reference proteome</keyword>
<dbReference type="Proteomes" id="UP000278962">
    <property type="component" value="Unassembled WGS sequence"/>
</dbReference>
<evidence type="ECO:0008006" key="4">
    <source>
        <dbReference type="Google" id="ProtNLM"/>
    </source>
</evidence>
<dbReference type="EMBL" id="RBIL01000001">
    <property type="protein sequence ID" value="RKQ92330.1"/>
    <property type="molecule type" value="Genomic_DNA"/>
</dbReference>
<comment type="caution">
    <text evidence="2">The sequence shown here is derived from an EMBL/GenBank/DDBJ whole genome shotgun (WGS) entry which is preliminary data.</text>
</comment>
<dbReference type="InterPro" id="IPR029044">
    <property type="entry name" value="Nucleotide-diphossugar_trans"/>
</dbReference>
<organism evidence="2 3">
    <name type="scientific">Solirubrobacter pauli</name>
    <dbReference type="NCBI Taxonomy" id="166793"/>
    <lineage>
        <taxon>Bacteria</taxon>
        <taxon>Bacillati</taxon>
        <taxon>Actinomycetota</taxon>
        <taxon>Thermoleophilia</taxon>
        <taxon>Solirubrobacterales</taxon>
        <taxon>Solirubrobacteraceae</taxon>
        <taxon>Solirubrobacter</taxon>
    </lineage>
</organism>
<feature type="region of interest" description="Disordered" evidence="1">
    <location>
        <begin position="292"/>
        <end position="320"/>
    </location>
</feature>
<evidence type="ECO:0000313" key="2">
    <source>
        <dbReference type="EMBL" id="RKQ92330.1"/>
    </source>
</evidence>
<dbReference type="PANTHER" id="PTHR43179">
    <property type="entry name" value="RHAMNOSYLTRANSFERASE WBBL"/>
    <property type="match status" value="1"/>
</dbReference>
<dbReference type="Gene3D" id="3.90.550.10">
    <property type="entry name" value="Spore Coat Polysaccharide Biosynthesis Protein SpsA, Chain A"/>
    <property type="match status" value="1"/>
</dbReference>
<dbReference type="Pfam" id="PF13641">
    <property type="entry name" value="Glyco_tranf_2_3"/>
    <property type="match status" value="1"/>
</dbReference>
<accession>A0A660LEJ7</accession>
<feature type="compositionally biased region" description="Basic and acidic residues" evidence="1">
    <location>
        <begin position="296"/>
        <end position="307"/>
    </location>
</feature>
<dbReference type="PANTHER" id="PTHR43179:SF7">
    <property type="entry name" value="RHAMNOSYLTRANSFERASE WBBL"/>
    <property type="match status" value="1"/>
</dbReference>
<reference evidence="2 3" key="1">
    <citation type="submission" date="2018-10" db="EMBL/GenBank/DDBJ databases">
        <title>Genomic Encyclopedia of Archaeal and Bacterial Type Strains, Phase II (KMG-II): from individual species to whole genera.</title>
        <authorList>
            <person name="Goeker M."/>
        </authorList>
    </citation>
    <scope>NUCLEOTIDE SEQUENCE [LARGE SCALE GENOMIC DNA]</scope>
    <source>
        <strain evidence="2 3">DSM 14954</strain>
    </source>
</reference>
<dbReference type="AlphaFoldDB" id="A0A660LEJ7"/>